<dbReference type="OrthoDB" id="8480367at2"/>
<evidence type="ECO:0000313" key="2">
    <source>
        <dbReference type="EMBL" id="AWT26076.1"/>
    </source>
</evidence>
<organism evidence="2 3">
    <name type="scientific">Corynebacterium provencense</name>
    <dbReference type="NCBI Taxonomy" id="1737425"/>
    <lineage>
        <taxon>Bacteria</taxon>
        <taxon>Bacillati</taxon>
        <taxon>Actinomycetota</taxon>
        <taxon>Actinomycetes</taxon>
        <taxon>Mycobacteriales</taxon>
        <taxon>Corynebacteriaceae</taxon>
        <taxon>Corynebacterium</taxon>
    </lineage>
</organism>
<reference evidence="3" key="1">
    <citation type="submission" date="2017-11" db="EMBL/GenBank/DDBJ databases">
        <title>Otitis media/interna in a cat caused by the recently described species Corynebacterium provencense.</title>
        <authorList>
            <person name="Kittl S."/>
            <person name="Brodard I."/>
            <person name="Rychener L."/>
            <person name="Jores J."/>
            <person name="Roosje P."/>
            <person name="Gobeli Brawand S."/>
        </authorList>
    </citation>
    <scope>NUCLEOTIDE SEQUENCE [LARGE SCALE GENOMIC DNA]</scope>
    <source>
        <strain evidence="3">17KM38</strain>
    </source>
</reference>
<dbReference type="InterPro" id="IPR022183">
    <property type="entry name" value="DUF3710"/>
</dbReference>
<feature type="region of interest" description="Disordered" evidence="1">
    <location>
        <begin position="251"/>
        <end position="300"/>
    </location>
</feature>
<sequence length="300" mass="31220">MWPFGKKKDAAKNATSADRPGDMTVSPDSSANADATAASASPTTGEDTGGNGAVSTVTGTDGGVYDPVGGSFGPFDGDSVDYREFDFSDFAKGGLDLGSMLVPVPHTAEVQVEMGADGPRQIHILTPHGRITPAAFAAPRSGGQWEADIDEFAEGMTRDGLVVTRRRNDWGEELVGTVGEGVVRVIGVDGPRWMLRMTLAGPAASSDELAELSYEVISRTFVNRGSEPVPAGSALPVRIPTAMAEELRRAVQNRAAQPGQPTQTPRQTGPGNVQDGAAQPGTPARRRSGGTVGQQMGESE</sequence>
<dbReference type="Proteomes" id="UP000247696">
    <property type="component" value="Chromosome"/>
</dbReference>
<feature type="compositionally biased region" description="Low complexity" evidence="1">
    <location>
        <begin position="26"/>
        <end position="44"/>
    </location>
</feature>
<feature type="compositionally biased region" description="Basic and acidic residues" evidence="1">
    <location>
        <begin position="1"/>
        <end position="11"/>
    </location>
</feature>
<name>A0A2Z3YNS5_9CORY</name>
<feature type="compositionally biased region" description="Low complexity" evidence="1">
    <location>
        <begin position="257"/>
        <end position="271"/>
    </location>
</feature>
<protein>
    <recommendedName>
        <fullName evidence="4">DUF3710 domain-containing protein</fullName>
    </recommendedName>
</protein>
<feature type="region of interest" description="Disordered" evidence="1">
    <location>
        <begin position="1"/>
        <end position="62"/>
    </location>
</feature>
<keyword evidence="3" id="KW-1185">Reference proteome</keyword>
<proteinExistence type="predicted"/>
<evidence type="ECO:0008006" key="4">
    <source>
        <dbReference type="Google" id="ProtNLM"/>
    </source>
</evidence>
<dbReference type="RefSeq" id="WP_110481360.1">
    <property type="nucleotide sequence ID" value="NZ_CP024988.1"/>
</dbReference>
<evidence type="ECO:0000313" key="3">
    <source>
        <dbReference type="Proteomes" id="UP000247696"/>
    </source>
</evidence>
<dbReference type="Pfam" id="PF12502">
    <property type="entry name" value="DUF3710"/>
    <property type="match status" value="1"/>
</dbReference>
<accession>A0A2Z3YNS5</accession>
<dbReference type="KEGG" id="cpre:Csp1_12760"/>
<gene>
    <name evidence="2" type="ORF">Csp1_12760</name>
</gene>
<evidence type="ECO:0000256" key="1">
    <source>
        <dbReference type="SAM" id="MobiDB-lite"/>
    </source>
</evidence>
<dbReference type="STRING" id="1737425.GCA_900049755_00019"/>
<dbReference type="AlphaFoldDB" id="A0A2Z3YNS5"/>
<dbReference type="EMBL" id="CP024988">
    <property type="protein sequence ID" value="AWT26076.1"/>
    <property type="molecule type" value="Genomic_DNA"/>
</dbReference>